<dbReference type="Gene3D" id="2.60.120.290">
    <property type="entry name" value="Spermadhesin, CUB domain"/>
    <property type="match status" value="2"/>
</dbReference>
<dbReference type="AlphaFoldDB" id="E9H7T2"/>
<dbReference type="InterPro" id="IPR002172">
    <property type="entry name" value="LDrepeatLR_classA_rpt"/>
</dbReference>
<name>E9H7T2_DAPPU</name>
<evidence type="ECO:0000313" key="5">
    <source>
        <dbReference type="Proteomes" id="UP000000305"/>
    </source>
</evidence>
<dbReference type="InterPro" id="IPR023415">
    <property type="entry name" value="LDLR_class-A_CS"/>
</dbReference>
<dbReference type="KEGG" id="dpx:DAPPUDRAFT_227615"/>
<evidence type="ECO:0000256" key="2">
    <source>
        <dbReference type="PROSITE-ProRule" id="PRU00124"/>
    </source>
</evidence>
<dbReference type="PhylomeDB" id="E9H7T2"/>
<feature type="domain" description="CUB" evidence="3">
    <location>
        <begin position="683"/>
        <end position="792"/>
    </location>
</feature>
<dbReference type="SMART" id="SM00042">
    <property type="entry name" value="CUB"/>
    <property type="match status" value="1"/>
</dbReference>
<dbReference type="Pfam" id="PF00057">
    <property type="entry name" value="Ldl_recept_a"/>
    <property type="match status" value="1"/>
</dbReference>
<dbReference type="PROSITE" id="PS01209">
    <property type="entry name" value="LDLRA_1"/>
    <property type="match status" value="1"/>
</dbReference>
<dbReference type="PANTHER" id="PTHR46908">
    <property type="entry name" value="CUBILIN-LIKE PROTEIN"/>
    <property type="match status" value="1"/>
</dbReference>
<dbReference type="FunFam" id="2.60.120.290:FF:000005">
    <property type="entry name" value="Procollagen C-endopeptidase enhancer 1"/>
    <property type="match status" value="1"/>
</dbReference>
<dbReference type="CDD" id="cd00041">
    <property type="entry name" value="CUB"/>
    <property type="match status" value="1"/>
</dbReference>
<dbReference type="SMART" id="SM00192">
    <property type="entry name" value="LDLa"/>
    <property type="match status" value="2"/>
</dbReference>
<dbReference type="Proteomes" id="UP000000305">
    <property type="component" value="Unassembled WGS sequence"/>
</dbReference>
<dbReference type="InterPro" id="IPR036055">
    <property type="entry name" value="LDL_receptor-like_sf"/>
</dbReference>
<dbReference type="PANTHER" id="PTHR46908:SF4">
    <property type="entry name" value="TUMOR NECROSIS FACTOR-INDUCIBLE GENE 6 PROTEIN"/>
    <property type="match status" value="1"/>
</dbReference>
<keyword evidence="1" id="KW-1015">Disulfide bond</keyword>
<dbReference type="SUPFAM" id="SSF57424">
    <property type="entry name" value="LDL receptor-like module"/>
    <property type="match status" value="1"/>
</dbReference>
<dbReference type="EMBL" id="GL732601">
    <property type="protein sequence ID" value="EFX72247.1"/>
    <property type="molecule type" value="Genomic_DNA"/>
</dbReference>
<sequence>MAMGIYGCGMYIFLNVIAKSEMPVENLGDEPTSAPICDMADECHQQLQNRLETIESAVRAIVSVLSIHKSELFTTVNKMLEQDQAVREILSRSEFIQNSGVFSTVGSAGLNAAVGENPSDATKDISQHGKSVENLKGAIKCSLANLIDISTKDHDLKANQSDAHSIKASVMINGSLEITWPILSTDCIKFSSGVWIRIYQASEGDDNNKLMPEEAVTALSIPQKCLINNTDASYSIVLYPQSPSADEKDSCFFSMTKNLTQCSTYAVEVIPNYQSLGGKTLRTEIVVPPNNKQSDESSTKPLISVIMAHQSNSLVFNWEDNSGCAPQLTSFNLKIFRDGIADKEKAITTISVPRSCLQHSRKNENLFSLELPADRQTCPIDWKPLDTCRKYRLDVSSQYSNWNSPSSSWEIFTGQEGNYPVNISDFLRCPKDHYYCPFHGRCIQQIQSISICQSDDVQCDDGRDEKHCDTECKKERFRCGQQCLPKDLVCDGKYDCLNGSDEGYDCSYAYVCQQFTNASGKFSSRISPKPTFEIHPDRVPDAVRKTAVLISVQTDHQIWLTFNKFVTYKDKHFIKVYDGPYSSSPLLLSHSGLSKPYSVRSSSSDLFVEFPSLTSQTIHLYPVYDGWSTNSLVLYDGKPSNEQDNAVIFSITNKMLVHLKQPKVINEYRAFYWNVSKISSSKCKYYYEGTSGTIKSPNYPMLYPHLTDCRWTINVKPGSKVRLLFAFFETQEGSDFLSVYDGTTVHSKLLLAKSGSVPTPFVVNSSTNQVMVRFTSDGDTSFPGFLAVYSSL</sequence>
<dbReference type="PROSITE" id="PS50068">
    <property type="entry name" value="LDLRA_2"/>
    <property type="match status" value="2"/>
</dbReference>
<dbReference type="PROSITE" id="PS01180">
    <property type="entry name" value="CUB"/>
    <property type="match status" value="1"/>
</dbReference>
<dbReference type="InterPro" id="IPR052129">
    <property type="entry name" value="Spermadhesin-Link_domain"/>
</dbReference>
<keyword evidence="5" id="KW-1185">Reference proteome</keyword>
<comment type="caution">
    <text evidence="2">Lacks conserved residue(s) required for the propagation of feature annotation.</text>
</comment>
<dbReference type="Gene3D" id="4.10.400.10">
    <property type="entry name" value="Low-density Lipoprotein Receptor"/>
    <property type="match status" value="1"/>
</dbReference>
<dbReference type="SUPFAM" id="SSF49854">
    <property type="entry name" value="Spermadhesin, CUB domain"/>
    <property type="match status" value="2"/>
</dbReference>
<dbReference type="InParanoid" id="E9H7T2"/>
<dbReference type="OrthoDB" id="10005216at2759"/>
<organism evidence="4 5">
    <name type="scientific">Daphnia pulex</name>
    <name type="common">Water flea</name>
    <dbReference type="NCBI Taxonomy" id="6669"/>
    <lineage>
        <taxon>Eukaryota</taxon>
        <taxon>Metazoa</taxon>
        <taxon>Ecdysozoa</taxon>
        <taxon>Arthropoda</taxon>
        <taxon>Crustacea</taxon>
        <taxon>Branchiopoda</taxon>
        <taxon>Diplostraca</taxon>
        <taxon>Cladocera</taxon>
        <taxon>Anomopoda</taxon>
        <taxon>Daphniidae</taxon>
        <taxon>Daphnia</taxon>
    </lineage>
</organism>
<protein>
    <recommendedName>
        <fullName evidence="3">CUB domain-containing protein</fullName>
    </recommendedName>
</protein>
<reference evidence="4 5" key="1">
    <citation type="journal article" date="2011" name="Science">
        <title>The ecoresponsive genome of Daphnia pulex.</title>
        <authorList>
            <person name="Colbourne J.K."/>
            <person name="Pfrender M.E."/>
            <person name="Gilbert D."/>
            <person name="Thomas W.K."/>
            <person name="Tucker A."/>
            <person name="Oakley T.H."/>
            <person name="Tokishita S."/>
            <person name="Aerts A."/>
            <person name="Arnold G.J."/>
            <person name="Basu M.K."/>
            <person name="Bauer D.J."/>
            <person name="Caceres C.E."/>
            <person name="Carmel L."/>
            <person name="Casola C."/>
            <person name="Choi J.H."/>
            <person name="Detter J.C."/>
            <person name="Dong Q."/>
            <person name="Dusheyko S."/>
            <person name="Eads B.D."/>
            <person name="Frohlich T."/>
            <person name="Geiler-Samerotte K.A."/>
            <person name="Gerlach D."/>
            <person name="Hatcher P."/>
            <person name="Jogdeo S."/>
            <person name="Krijgsveld J."/>
            <person name="Kriventseva E.V."/>
            <person name="Kultz D."/>
            <person name="Laforsch C."/>
            <person name="Lindquist E."/>
            <person name="Lopez J."/>
            <person name="Manak J.R."/>
            <person name="Muller J."/>
            <person name="Pangilinan J."/>
            <person name="Patwardhan R.P."/>
            <person name="Pitluck S."/>
            <person name="Pritham E.J."/>
            <person name="Rechtsteiner A."/>
            <person name="Rho M."/>
            <person name="Rogozin I.B."/>
            <person name="Sakarya O."/>
            <person name="Salamov A."/>
            <person name="Schaack S."/>
            <person name="Shapiro H."/>
            <person name="Shiga Y."/>
            <person name="Skalitzky C."/>
            <person name="Smith Z."/>
            <person name="Souvorov A."/>
            <person name="Sung W."/>
            <person name="Tang Z."/>
            <person name="Tsuchiya D."/>
            <person name="Tu H."/>
            <person name="Vos H."/>
            <person name="Wang M."/>
            <person name="Wolf Y.I."/>
            <person name="Yamagata H."/>
            <person name="Yamada T."/>
            <person name="Ye Y."/>
            <person name="Shaw J.R."/>
            <person name="Andrews J."/>
            <person name="Crease T.J."/>
            <person name="Tang H."/>
            <person name="Lucas S.M."/>
            <person name="Robertson H.M."/>
            <person name="Bork P."/>
            <person name="Koonin E.V."/>
            <person name="Zdobnov E.M."/>
            <person name="Grigoriev I.V."/>
            <person name="Lynch M."/>
            <person name="Boore J.L."/>
        </authorList>
    </citation>
    <scope>NUCLEOTIDE SEQUENCE [LARGE SCALE GENOMIC DNA]</scope>
</reference>
<evidence type="ECO:0000256" key="1">
    <source>
        <dbReference type="ARBA" id="ARBA00023157"/>
    </source>
</evidence>
<gene>
    <name evidence="4" type="ORF">DAPPUDRAFT_227615</name>
</gene>
<evidence type="ECO:0000313" key="4">
    <source>
        <dbReference type="EMBL" id="EFX72247.1"/>
    </source>
</evidence>
<dbReference type="HOGENOM" id="CLU_380483_0_0_1"/>
<dbReference type="InterPro" id="IPR035914">
    <property type="entry name" value="Sperma_CUB_dom_sf"/>
</dbReference>
<evidence type="ECO:0000259" key="3">
    <source>
        <dbReference type="PROSITE" id="PS01180"/>
    </source>
</evidence>
<proteinExistence type="predicted"/>
<dbReference type="eggNOG" id="KOG4297">
    <property type="taxonomic scope" value="Eukaryota"/>
</dbReference>
<dbReference type="CDD" id="cd00112">
    <property type="entry name" value="LDLa"/>
    <property type="match status" value="1"/>
</dbReference>
<dbReference type="Pfam" id="PF00431">
    <property type="entry name" value="CUB"/>
    <property type="match status" value="2"/>
</dbReference>
<dbReference type="InterPro" id="IPR000859">
    <property type="entry name" value="CUB_dom"/>
</dbReference>
<dbReference type="eggNOG" id="KOG1215">
    <property type="taxonomic scope" value="Eukaryota"/>
</dbReference>
<accession>E9H7T2</accession>